<gene>
    <name evidence="1" type="ORF">KP509_29G034900</name>
</gene>
<keyword evidence="2" id="KW-1185">Reference proteome</keyword>
<sequence length="255" mass="27932">MQAQCDLWRWRPAFLQISTNSTSELQVLSFSTNTLILNSTELKAMPADCENANAFDGHSALEFSADGRFGLSGSNWFVVTGCRASGYCSADRGNQENFNISCETACYNQYDFKFCHIYSCCVNAIPPKTSKLDLFGHGVNYAAWPDICGFPTVLNPSTFVLPPYASGAPAQGHYGISVAWSIAYSGNTDNCSTAMQRSGNRIMLAIQTQDASRMARFLDTTVTALMDTKVMAIKLPLAVKELFGIKSLEFDEGQH</sequence>
<evidence type="ECO:0000313" key="1">
    <source>
        <dbReference type="EMBL" id="KAH7291773.1"/>
    </source>
</evidence>
<protein>
    <submittedName>
        <fullName evidence="1">Uncharacterized protein</fullName>
    </submittedName>
</protein>
<dbReference type="EMBL" id="CM035434">
    <property type="protein sequence ID" value="KAH7291773.1"/>
    <property type="molecule type" value="Genomic_DNA"/>
</dbReference>
<accession>A0A8T2R8C2</accession>
<organism evidence="1 2">
    <name type="scientific">Ceratopteris richardii</name>
    <name type="common">Triangle waterfern</name>
    <dbReference type="NCBI Taxonomy" id="49495"/>
    <lineage>
        <taxon>Eukaryota</taxon>
        <taxon>Viridiplantae</taxon>
        <taxon>Streptophyta</taxon>
        <taxon>Embryophyta</taxon>
        <taxon>Tracheophyta</taxon>
        <taxon>Polypodiopsida</taxon>
        <taxon>Polypodiidae</taxon>
        <taxon>Polypodiales</taxon>
        <taxon>Pteridineae</taxon>
        <taxon>Pteridaceae</taxon>
        <taxon>Parkerioideae</taxon>
        <taxon>Ceratopteris</taxon>
    </lineage>
</organism>
<evidence type="ECO:0000313" key="2">
    <source>
        <dbReference type="Proteomes" id="UP000825935"/>
    </source>
</evidence>
<reference evidence="1" key="1">
    <citation type="submission" date="2021-08" db="EMBL/GenBank/DDBJ databases">
        <title>WGS assembly of Ceratopteris richardii.</title>
        <authorList>
            <person name="Marchant D.B."/>
            <person name="Chen G."/>
            <person name="Jenkins J."/>
            <person name="Shu S."/>
            <person name="Leebens-Mack J."/>
            <person name="Grimwood J."/>
            <person name="Schmutz J."/>
            <person name="Soltis P."/>
            <person name="Soltis D."/>
            <person name="Chen Z.-H."/>
        </authorList>
    </citation>
    <scope>NUCLEOTIDE SEQUENCE</scope>
    <source>
        <strain evidence="1">Whitten #5841</strain>
        <tissue evidence="1">Leaf</tissue>
    </source>
</reference>
<dbReference type="OrthoDB" id="4062651at2759"/>
<comment type="caution">
    <text evidence="1">The sequence shown here is derived from an EMBL/GenBank/DDBJ whole genome shotgun (WGS) entry which is preliminary data.</text>
</comment>
<dbReference type="AlphaFoldDB" id="A0A8T2R8C2"/>
<name>A0A8T2R8C2_CERRI</name>
<proteinExistence type="predicted"/>
<dbReference type="Proteomes" id="UP000825935">
    <property type="component" value="Chromosome 29"/>
</dbReference>